<keyword evidence="3" id="KW-0949">S-adenosyl-L-methionine</keyword>
<dbReference type="EMBL" id="FLQS01000021">
    <property type="protein sequence ID" value="SBS75857.1"/>
    <property type="molecule type" value="Genomic_DNA"/>
</dbReference>
<name>A0A1Y5PB31_9MYCO</name>
<dbReference type="PANTHER" id="PTHR43464">
    <property type="entry name" value="METHYLTRANSFERASE"/>
    <property type="match status" value="1"/>
</dbReference>
<dbReference type="SUPFAM" id="SSF53335">
    <property type="entry name" value="S-adenosyl-L-methionine-dependent methyltransferases"/>
    <property type="match status" value="1"/>
</dbReference>
<sequence>MSNFLRTNFGPVVRSKGKEAFLKHLPPDARVLDVGCGNNSPARSKIYAPTIHYTGLDIGDYNQSDGSIESADRYVLTNSEDFASTIESMADSFDAVVSAHNLEHCKDPDETLRAMCGALTRGGQLFLAFPCEASVNFPSRARTLNFYDDPTHQKPINLSRVFEILSKSGMTVSYSVRRYRPPLLAAAGLLLEPVAALSRRSMPLTTTWALYGFETVIWADRR</sequence>
<reference evidence="4" key="1">
    <citation type="submission" date="2016-03" db="EMBL/GenBank/DDBJ databases">
        <authorList>
            <person name="Ploux O."/>
        </authorList>
    </citation>
    <scope>NUCLEOTIDE SEQUENCE</scope>
    <source>
        <strain evidence="4">UC10</strain>
    </source>
</reference>
<dbReference type="AlphaFoldDB" id="A0A1Y5PB31"/>
<evidence type="ECO:0000256" key="2">
    <source>
        <dbReference type="ARBA" id="ARBA00022679"/>
    </source>
</evidence>
<accession>A0A1Y5PB31</accession>
<keyword evidence="2 4" id="KW-0808">Transferase</keyword>
<dbReference type="PANTHER" id="PTHR43464:SF19">
    <property type="entry name" value="UBIQUINONE BIOSYNTHESIS O-METHYLTRANSFERASE, MITOCHONDRIAL"/>
    <property type="match status" value="1"/>
</dbReference>
<dbReference type="GO" id="GO:0008168">
    <property type="term" value="F:methyltransferase activity"/>
    <property type="evidence" value="ECO:0007669"/>
    <property type="project" value="UniProtKB-KW"/>
</dbReference>
<dbReference type="Gene3D" id="3.40.50.150">
    <property type="entry name" value="Vaccinia Virus protein VP39"/>
    <property type="match status" value="1"/>
</dbReference>
<organism evidence="4">
    <name type="scientific">uncultured Mycobacterium sp</name>
    <dbReference type="NCBI Taxonomy" id="171292"/>
    <lineage>
        <taxon>Bacteria</taxon>
        <taxon>Bacillati</taxon>
        <taxon>Actinomycetota</taxon>
        <taxon>Actinomycetes</taxon>
        <taxon>Mycobacteriales</taxon>
        <taxon>Mycobacteriaceae</taxon>
        <taxon>Mycobacterium</taxon>
        <taxon>environmental samples</taxon>
    </lineage>
</organism>
<dbReference type="CDD" id="cd02440">
    <property type="entry name" value="AdoMet_MTases"/>
    <property type="match status" value="1"/>
</dbReference>
<evidence type="ECO:0000313" key="4">
    <source>
        <dbReference type="EMBL" id="SBS75857.1"/>
    </source>
</evidence>
<dbReference type="GO" id="GO:0032259">
    <property type="term" value="P:methylation"/>
    <property type="evidence" value="ECO:0007669"/>
    <property type="project" value="UniProtKB-KW"/>
</dbReference>
<dbReference type="InterPro" id="IPR029063">
    <property type="entry name" value="SAM-dependent_MTases_sf"/>
</dbReference>
<dbReference type="Pfam" id="PF13489">
    <property type="entry name" value="Methyltransf_23"/>
    <property type="match status" value="1"/>
</dbReference>
<evidence type="ECO:0000256" key="1">
    <source>
        <dbReference type="ARBA" id="ARBA00022603"/>
    </source>
</evidence>
<evidence type="ECO:0000256" key="3">
    <source>
        <dbReference type="ARBA" id="ARBA00022691"/>
    </source>
</evidence>
<proteinExistence type="predicted"/>
<keyword evidence="1 4" id="KW-0489">Methyltransferase</keyword>
<gene>
    <name evidence="4" type="ORF">MHPYR_280025</name>
</gene>
<protein>
    <submittedName>
        <fullName evidence="4">Methyltransferase type 11</fullName>
    </submittedName>
</protein>